<reference evidence="1 2" key="1">
    <citation type="submission" date="2014-03" db="EMBL/GenBank/DDBJ databases">
        <title>Whole genome sequence of Novosphingobium resinovorum KF1.</title>
        <authorList>
            <person name="Gan H.M."/>
            <person name="Gan H.Y."/>
            <person name="Chew T.H."/>
            <person name="Savka M.A."/>
        </authorList>
    </citation>
    <scope>NUCLEOTIDE SEQUENCE [LARGE SCALE GENOMIC DNA]</scope>
    <source>
        <strain evidence="1 2">KF1</strain>
    </source>
</reference>
<dbReference type="AlphaFoldDB" id="A0A031JVA3"/>
<gene>
    <name evidence="1" type="ORF">BV97_03162</name>
</gene>
<dbReference type="GO" id="GO:0015035">
    <property type="term" value="F:protein-disulfide reductase activity"/>
    <property type="evidence" value="ECO:0007669"/>
    <property type="project" value="InterPro"/>
</dbReference>
<dbReference type="STRING" id="158500.BES08_11615"/>
<dbReference type="RefSeq" id="WP_036526856.1">
    <property type="nucleotide sequence ID" value="NZ_JFYZ01000015.1"/>
</dbReference>
<dbReference type="EMBL" id="JFYZ01000015">
    <property type="protein sequence ID" value="EZP80743.1"/>
    <property type="molecule type" value="Genomic_DNA"/>
</dbReference>
<comment type="caution">
    <text evidence="1">The sequence shown here is derived from an EMBL/GenBank/DDBJ whole genome shotgun (WGS) entry which is preliminary data.</text>
</comment>
<dbReference type="InterPro" id="IPR007263">
    <property type="entry name" value="DCC1-like"/>
</dbReference>
<evidence type="ECO:0008006" key="3">
    <source>
        <dbReference type="Google" id="ProtNLM"/>
    </source>
</evidence>
<dbReference type="Proteomes" id="UP000024329">
    <property type="component" value="Unassembled WGS sequence"/>
</dbReference>
<name>A0A031JVA3_9SPHN</name>
<evidence type="ECO:0000313" key="1">
    <source>
        <dbReference type="EMBL" id="EZP80743.1"/>
    </source>
</evidence>
<evidence type="ECO:0000313" key="2">
    <source>
        <dbReference type="Proteomes" id="UP000024329"/>
    </source>
</evidence>
<protein>
    <recommendedName>
        <fullName evidence="3">Thiol-disulfide oxidoreductase</fullName>
    </recommendedName>
</protein>
<proteinExistence type="predicted"/>
<dbReference type="Pfam" id="PF04134">
    <property type="entry name" value="DCC1-like"/>
    <property type="match status" value="1"/>
</dbReference>
<sequence>MSGEVPALVVYDGECIFCQNYVRMLRLRDSVGPVELVDARSDDPRVAAIAAQGFDLDHGMVFSYRERIYHGSDAVHALALLASPSSLFNRMNALLFSRPAIARLSYPWLKAGRRATLWLRGRKRIAQSPAAGD</sequence>
<dbReference type="PATRIC" id="fig|158500.4.peg.3226"/>
<organism evidence="1 2">
    <name type="scientific">Novosphingobium resinovorum</name>
    <dbReference type="NCBI Taxonomy" id="158500"/>
    <lineage>
        <taxon>Bacteria</taxon>
        <taxon>Pseudomonadati</taxon>
        <taxon>Pseudomonadota</taxon>
        <taxon>Alphaproteobacteria</taxon>
        <taxon>Sphingomonadales</taxon>
        <taxon>Sphingomonadaceae</taxon>
        <taxon>Novosphingobium</taxon>
    </lineage>
</organism>
<accession>A0A031JVA3</accession>
<dbReference type="eggNOG" id="COG3011">
    <property type="taxonomic scope" value="Bacteria"/>
</dbReference>